<name>A0A0B5EZQ4_STRA4</name>
<dbReference type="InterPro" id="IPR000792">
    <property type="entry name" value="Tscrpt_reg_LuxR_C"/>
</dbReference>
<protein>
    <submittedName>
        <fullName evidence="2">Regulatory protein</fullName>
    </submittedName>
</protein>
<feature type="domain" description="HTH luxR-type" evidence="1">
    <location>
        <begin position="257"/>
        <end position="314"/>
    </location>
</feature>
<dbReference type="Gene3D" id="1.10.10.10">
    <property type="entry name" value="Winged helix-like DNA-binding domain superfamily/Winged helix DNA-binding domain"/>
    <property type="match status" value="1"/>
</dbReference>
<dbReference type="SUPFAM" id="SSF46894">
    <property type="entry name" value="C-terminal effector domain of the bipartite response regulators"/>
    <property type="match status" value="1"/>
</dbReference>
<evidence type="ECO:0000313" key="2">
    <source>
        <dbReference type="EMBL" id="AJE83547.1"/>
    </source>
</evidence>
<dbReference type="KEGG" id="sals:SLNWT_3171"/>
<gene>
    <name evidence="2" type="ORF">SLNWT_3171</name>
</gene>
<dbReference type="PANTHER" id="PTHR34293:SF1">
    <property type="entry name" value="HTH-TYPE TRANSCRIPTIONAL REGULATOR TRMBL2"/>
    <property type="match status" value="1"/>
</dbReference>
<keyword evidence="3" id="KW-1185">Reference proteome</keyword>
<reference evidence="2 3" key="1">
    <citation type="submission" date="2015-01" db="EMBL/GenBank/DDBJ databases">
        <title>Enhanced salinomycin production by adjusting the supply of polyketide extender units in Streptomyce albus DSM 41398.</title>
        <authorList>
            <person name="Lu C."/>
        </authorList>
    </citation>
    <scope>NUCLEOTIDE SEQUENCE [LARGE SCALE GENOMIC DNA]</scope>
    <source>
        <strain evidence="3">ATCC 21838 / DSM 41398 / FERM P-419 / JCM 4703 / NBRC 107858</strain>
    </source>
</reference>
<dbReference type="InterPro" id="IPR051797">
    <property type="entry name" value="TrmB-like"/>
</dbReference>
<dbReference type="Proteomes" id="UP000031523">
    <property type="component" value="Chromosome"/>
</dbReference>
<dbReference type="InterPro" id="IPR016032">
    <property type="entry name" value="Sig_transdc_resp-reg_C-effctor"/>
</dbReference>
<evidence type="ECO:0000259" key="1">
    <source>
        <dbReference type="SMART" id="SM00421"/>
    </source>
</evidence>
<dbReference type="InterPro" id="IPR036388">
    <property type="entry name" value="WH-like_DNA-bd_sf"/>
</dbReference>
<evidence type="ECO:0000313" key="3">
    <source>
        <dbReference type="Proteomes" id="UP000031523"/>
    </source>
</evidence>
<dbReference type="EMBL" id="CP010519">
    <property type="protein sequence ID" value="AJE83547.1"/>
    <property type="molecule type" value="Genomic_DNA"/>
</dbReference>
<organism evidence="2 3">
    <name type="scientific">Streptomyces albus (strain ATCC 21838 / DSM 41398 / FERM P-419 / JCM 4703 / NBRC 107858)</name>
    <dbReference type="NCBI Taxonomy" id="1081613"/>
    <lineage>
        <taxon>Bacteria</taxon>
        <taxon>Bacillati</taxon>
        <taxon>Actinomycetota</taxon>
        <taxon>Actinomycetes</taxon>
        <taxon>Kitasatosporales</taxon>
        <taxon>Streptomycetaceae</taxon>
        <taxon>Streptomyces</taxon>
    </lineage>
</organism>
<accession>A0A0B5EZQ4</accession>
<dbReference type="AlphaFoldDB" id="A0A0B5EZQ4"/>
<dbReference type="Pfam" id="PF00196">
    <property type="entry name" value="GerE"/>
    <property type="match status" value="1"/>
</dbReference>
<dbReference type="GO" id="GO:0003677">
    <property type="term" value="F:DNA binding"/>
    <property type="evidence" value="ECO:0007669"/>
    <property type="project" value="InterPro"/>
</dbReference>
<sequence>MTHEHPPHPVEKLCEAGLRVYAQALREGHVAVEDAEAAPCLTRFGLLHPDFEDSRWLKPAPPAVLLPRLLRGIEDEVARHRRRERELAEIFEPLMALDADRSPAAQSSALTVLSGTGPINAAIQHVMAEATQEILTIQPGGARSAAALAESYAQEQAMLDRGARMRTLYQHTTRYAHAVLDHFGRLRGDVEARTLSEVTDRLVVIDRSVAFIPANAERTLALEIRHPSVIAYLTTTFERQWNLATPLFPTAAQQPQENGVTARQRAIAALLVEGETDARIAERLGMNVRTCRAHIAKLAATLGSANRAQLGFLIGRSQILDQER</sequence>
<dbReference type="GO" id="GO:0006355">
    <property type="term" value="P:regulation of DNA-templated transcription"/>
    <property type="evidence" value="ECO:0007669"/>
    <property type="project" value="InterPro"/>
</dbReference>
<proteinExistence type="predicted"/>
<dbReference type="PANTHER" id="PTHR34293">
    <property type="entry name" value="HTH-TYPE TRANSCRIPTIONAL REGULATOR TRMBL2"/>
    <property type="match status" value="1"/>
</dbReference>
<dbReference type="SMART" id="SM00421">
    <property type="entry name" value="HTH_LUXR"/>
    <property type="match status" value="1"/>
</dbReference>